<accession>A0ABU1HV89</accession>
<dbReference type="SMART" id="SM00710">
    <property type="entry name" value="PbH1"/>
    <property type="match status" value="4"/>
</dbReference>
<comment type="caution">
    <text evidence="2">The sequence shown here is derived from an EMBL/GenBank/DDBJ whole genome shotgun (WGS) entry which is preliminary data.</text>
</comment>
<sequence>MKNISYPAPVHSPRSATLTQRSGRLLVALLLSTILVAAGLIFAPPASAATSVAIKPGSIATVPVGSTGIRDAKVTASTTLTALPKSGGGVYTSVQARAGKSGAYAAQARTYPNGTVTVSIKRLNGTGRSLTQSTISSYVTLDRKIKAGEKLTLTLEAKGTSTVTLKATAKIGTSTAREVSAKDTSGSRISAEGKGAVTFYTSKGSPSLKASVASSSYAAVKQPVTTPKPTPSAPAPAPVKPTPAPAPVKPAPAPAPVEPAPAPPANPTVPASGFPTAATTGVPAGVSLTVHEGDLVITKANTVIDGVEVRGIIDIKAPGVVIKNSRIVGGSTARSIGLVTNVNSGQPFTIQDSEIYAAKEDPAWNGLVGSNFTAVRMDIHTVVDPVRVLGNNVVVRDSWLHDNSHWEKDPLRGGTPSHDDSVQIEGGASIVLEGNRMEGATNAAVQITQNSSIAKLGSITIRDNYLQDGGCTINVGASAANNRPIVTSNVFGPERIFAGCAIVAPESSAPVLKGNIWEKGSVPITRYTIG</sequence>
<gene>
    <name evidence="2" type="ORF">QE375_003522</name>
</gene>
<dbReference type="Proteomes" id="UP001249291">
    <property type="component" value="Unassembled WGS sequence"/>
</dbReference>
<proteinExistence type="predicted"/>
<dbReference type="InterPro" id="IPR011050">
    <property type="entry name" value="Pectin_lyase_fold/virulence"/>
</dbReference>
<evidence type="ECO:0000313" key="2">
    <source>
        <dbReference type="EMBL" id="MDR6143968.1"/>
    </source>
</evidence>
<evidence type="ECO:0008006" key="4">
    <source>
        <dbReference type="Google" id="ProtNLM"/>
    </source>
</evidence>
<dbReference type="EMBL" id="JAVIZQ010000001">
    <property type="protein sequence ID" value="MDR6143968.1"/>
    <property type="molecule type" value="Genomic_DNA"/>
</dbReference>
<dbReference type="InterPro" id="IPR006626">
    <property type="entry name" value="PbH1"/>
</dbReference>
<reference evidence="2 3" key="1">
    <citation type="submission" date="2023-08" db="EMBL/GenBank/DDBJ databases">
        <title>Functional and genomic diversity of the sorghum phyllosphere microbiome.</title>
        <authorList>
            <person name="Shade A."/>
        </authorList>
    </citation>
    <scope>NUCLEOTIDE SEQUENCE [LARGE SCALE GENOMIC DNA]</scope>
    <source>
        <strain evidence="2 3">SORGH_AS_0445</strain>
    </source>
</reference>
<dbReference type="RefSeq" id="WP_309693668.1">
    <property type="nucleotide sequence ID" value="NZ_JAVIZQ010000001.1"/>
</dbReference>
<organism evidence="2 3">
    <name type="scientific">Microbacterium foliorum</name>
    <dbReference type="NCBI Taxonomy" id="104336"/>
    <lineage>
        <taxon>Bacteria</taxon>
        <taxon>Bacillati</taxon>
        <taxon>Actinomycetota</taxon>
        <taxon>Actinomycetes</taxon>
        <taxon>Micrococcales</taxon>
        <taxon>Microbacteriaceae</taxon>
        <taxon>Microbacterium</taxon>
    </lineage>
</organism>
<feature type="compositionally biased region" description="Pro residues" evidence="1">
    <location>
        <begin position="226"/>
        <end position="267"/>
    </location>
</feature>
<dbReference type="SUPFAM" id="SSF51126">
    <property type="entry name" value="Pectin lyase-like"/>
    <property type="match status" value="1"/>
</dbReference>
<evidence type="ECO:0000313" key="3">
    <source>
        <dbReference type="Proteomes" id="UP001249291"/>
    </source>
</evidence>
<feature type="region of interest" description="Disordered" evidence="1">
    <location>
        <begin position="222"/>
        <end position="276"/>
    </location>
</feature>
<protein>
    <recommendedName>
        <fullName evidence="4">Right handed beta helix domain-containing protein</fullName>
    </recommendedName>
</protein>
<evidence type="ECO:0000256" key="1">
    <source>
        <dbReference type="SAM" id="MobiDB-lite"/>
    </source>
</evidence>
<name>A0ABU1HV89_9MICO</name>
<keyword evidence="3" id="KW-1185">Reference proteome</keyword>